<evidence type="ECO:0000256" key="9">
    <source>
        <dbReference type="ARBA" id="ARBA00022967"/>
    </source>
</evidence>
<dbReference type="Pfam" id="PF00005">
    <property type="entry name" value="ABC_tran"/>
    <property type="match status" value="2"/>
</dbReference>
<comment type="catalytic activity">
    <reaction evidence="12">
        <text>ATP + H2O + xenobioticSide 1 = ADP + phosphate + xenobioticSide 2.</text>
        <dbReference type="EC" id="7.6.2.2"/>
    </reaction>
</comment>
<dbReference type="InterPro" id="IPR036640">
    <property type="entry name" value="ABC1_TM_sf"/>
</dbReference>
<dbReference type="InterPro" id="IPR050173">
    <property type="entry name" value="ABC_transporter_C-like"/>
</dbReference>
<dbReference type="Pfam" id="PF00664">
    <property type="entry name" value="ABC_membrane"/>
    <property type="match status" value="2"/>
</dbReference>
<dbReference type="GO" id="GO:0016020">
    <property type="term" value="C:membrane"/>
    <property type="evidence" value="ECO:0007669"/>
    <property type="project" value="UniProtKB-SubCell"/>
</dbReference>
<comment type="caution">
    <text evidence="17">The sequence shown here is derived from an EMBL/GenBank/DDBJ whole genome shotgun (WGS) entry which is preliminary data.</text>
</comment>
<keyword evidence="9" id="KW-1278">Translocase</keyword>
<dbReference type="Gene3D" id="3.40.50.300">
    <property type="entry name" value="P-loop containing nucleotide triphosphate hydrolases"/>
    <property type="match status" value="3"/>
</dbReference>
<protein>
    <recommendedName>
        <fullName evidence="3">ABC-type xenobiotic transporter</fullName>
        <ecNumber evidence="3">7.6.2.2</ecNumber>
    </recommendedName>
</protein>
<keyword evidence="6" id="KW-0677">Repeat</keyword>
<feature type="transmembrane region" description="Helical" evidence="14">
    <location>
        <begin position="873"/>
        <end position="891"/>
    </location>
</feature>
<feature type="transmembrane region" description="Helical" evidence="14">
    <location>
        <begin position="1089"/>
        <end position="1112"/>
    </location>
</feature>
<dbReference type="InterPro" id="IPR027417">
    <property type="entry name" value="P-loop_NTPase"/>
</dbReference>
<dbReference type="PROSITE" id="PS00211">
    <property type="entry name" value="ABC_TRANSPORTER_1"/>
    <property type="match status" value="1"/>
</dbReference>
<dbReference type="Proteomes" id="UP001321473">
    <property type="component" value="Unassembled WGS sequence"/>
</dbReference>
<gene>
    <name evidence="17" type="ORF">V5799_033990</name>
</gene>
<feature type="region of interest" description="Disordered" evidence="13">
    <location>
        <begin position="763"/>
        <end position="786"/>
    </location>
</feature>
<keyword evidence="10 14" id="KW-1133">Transmembrane helix</keyword>
<feature type="transmembrane region" description="Helical" evidence="14">
    <location>
        <begin position="251"/>
        <end position="274"/>
    </location>
</feature>
<evidence type="ECO:0000259" key="16">
    <source>
        <dbReference type="PROSITE" id="PS50929"/>
    </source>
</evidence>
<evidence type="ECO:0000313" key="17">
    <source>
        <dbReference type="EMBL" id="KAK8763403.1"/>
    </source>
</evidence>
<evidence type="ECO:0000256" key="8">
    <source>
        <dbReference type="ARBA" id="ARBA00022840"/>
    </source>
</evidence>
<dbReference type="PANTHER" id="PTHR24223">
    <property type="entry name" value="ATP-BINDING CASSETTE SUB-FAMILY C"/>
    <property type="match status" value="1"/>
</dbReference>
<feature type="domain" description="ABC transmembrane type-1" evidence="16">
    <location>
        <begin position="213"/>
        <end position="492"/>
    </location>
</feature>
<keyword evidence="8" id="KW-0067">ATP-binding</keyword>
<dbReference type="CDD" id="cd18605">
    <property type="entry name" value="ABC_6TM_MRP7_D2_like"/>
    <property type="match status" value="1"/>
</dbReference>
<dbReference type="InterPro" id="IPR003593">
    <property type="entry name" value="AAA+_ATPase"/>
</dbReference>
<dbReference type="InterPro" id="IPR017871">
    <property type="entry name" value="ABC_transporter-like_CS"/>
</dbReference>
<dbReference type="CDD" id="cd03250">
    <property type="entry name" value="ABCC_MRP_domain1"/>
    <property type="match status" value="1"/>
</dbReference>
<reference evidence="17 18" key="1">
    <citation type="journal article" date="2023" name="Arcadia Sci">
        <title>De novo assembly of a long-read Amblyomma americanum tick genome.</title>
        <authorList>
            <person name="Chou S."/>
            <person name="Poskanzer K.E."/>
            <person name="Rollins M."/>
            <person name="Thuy-Boun P.S."/>
        </authorList>
    </citation>
    <scope>NUCLEOTIDE SEQUENCE [LARGE SCALE GENOMIC DNA]</scope>
    <source>
        <strain evidence="17">F_SG_1</strain>
        <tissue evidence="17">Salivary glands</tissue>
    </source>
</reference>
<feature type="compositionally biased region" description="Low complexity" evidence="13">
    <location>
        <begin position="766"/>
        <end position="780"/>
    </location>
</feature>
<dbReference type="Gene3D" id="1.20.1560.10">
    <property type="entry name" value="ABC transporter type 1, transmembrane domain"/>
    <property type="match status" value="2"/>
</dbReference>
<comment type="subcellular location">
    <subcellularLocation>
        <location evidence="1">Membrane</location>
        <topology evidence="1">Multi-pass membrane protein</topology>
    </subcellularLocation>
</comment>
<dbReference type="PROSITE" id="PS50893">
    <property type="entry name" value="ABC_TRANSPORTER_2"/>
    <property type="match status" value="1"/>
</dbReference>
<dbReference type="SMART" id="SM00382">
    <property type="entry name" value="AAA"/>
    <property type="match status" value="2"/>
</dbReference>
<keyword evidence="18" id="KW-1185">Reference proteome</keyword>
<feature type="transmembrane region" description="Helical" evidence="14">
    <location>
        <begin position="436"/>
        <end position="457"/>
    </location>
</feature>
<proteinExistence type="inferred from homology"/>
<dbReference type="GO" id="GO:0008559">
    <property type="term" value="F:ABC-type xenobiotic transporter activity"/>
    <property type="evidence" value="ECO:0007669"/>
    <property type="project" value="UniProtKB-EC"/>
</dbReference>
<evidence type="ECO:0000256" key="14">
    <source>
        <dbReference type="SAM" id="Phobius"/>
    </source>
</evidence>
<feature type="transmembrane region" description="Helical" evidence="14">
    <location>
        <begin position="5"/>
        <end position="23"/>
    </location>
</feature>
<feature type="domain" description="ABC transmembrane type-1" evidence="16">
    <location>
        <begin position="828"/>
        <end position="1120"/>
    </location>
</feature>
<dbReference type="SUPFAM" id="SSF52540">
    <property type="entry name" value="P-loop containing nucleoside triphosphate hydrolases"/>
    <property type="match status" value="2"/>
</dbReference>
<accession>A0AAQ4DLR3</accession>
<evidence type="ECO:0000256" key="1">
    <source>
        <dbReference type="ARBA" id="ARBA00004141"/>
    </source>
</evidence>
<evidence type="ECO:0000256" key="11">
    <source>
        <dbReference type="ARBA" id="ARBA00023136"/>
    </source>
</evidence>
<dbReference type="SUPFAM" id="SSF90123">
    <property type="entry name" value="ABC transporter transmembrane region"/>
    <property type="match status" value="2"/>
</dbReference>
<feature type="transmembrane region" description="Helical" evidence="14">
    <location>
        <begin position="337"/>
        <end position="363"/>
    </location>
</feature>
<sequence length="1298" mass="142156">MVPSTILCVGVVIFTWTVHFFYLQTLTNPLPRHRRSVGEIPTIFAVTAAGLCATFRVSALLSLNESDRGSKLSFNADLYSNIASAIACAFYLTAAVHCSSTAGETPPRTPGQESPASVQSYVRLLEADDDSRQLGTAEDTNFISLVTFWWVGRLMRRGYRGHIHEPDDLHDLPISLRPEEVVRGLYRKIDASGLLPSLLVLFHRCVGRQYYSVGLLKFIADVLSFASPVLLNRLVMFLEEGPGRSPTWSGYAYASGLALACLLGAFLSTHYSYLVSRVGLKVRAIVVALVYQKTLRADPTELRRSSSEALNLVTTDTDRIVNLCPSLHEAWSLPLQLAVAMFLLWQQVGAAFLAGLVLAVLLIPVNRSITLSIGRLTAGMMAFKDERIKLMSEVLWGMRMIKMHAWESLFQARVTDIRKKEVAHLRQRKYLDALCVFFWVVTPVLMSVLSFITYVLLGNRLTAAKVFTCLALFNLLKVPLNAFPWVINGCMEAWVSLKRTQCFLDLQNFAPASYYTTSTEVDELVRVSSGVFHWGSMTGDVTLPAAITGPRGPGFVLGPVNLSLRKGQLIGVVGRVGSGKSTLLAAILGETRCAQGSVVLQRLDLALGLVPQQPWLQRGTLRANVLFGRPFDAGRYQAVLECCALLDDLKSLPAGDLTEVGEEGQTLSGGQKRRVALARALYQDSDVYLLDDPLSALDAHVAQHVFERCIMGAMKGKARLLCTHQVGFLAQADHVIVLRDGKVIAAGPPSTVLKSSVIDALPQPAAEEQSSSQTASSSRSRTSHDAGLATLEEPSRMLVEDEEREYGAVRLSTVRSYWDAVGTWLSTAVLLSVVLMQVSRTSTDWWLAVWVSWANTTDNMLHRRLIRDSNSDVVNVFLPIYGGLAVANGVLTLARAFLFAYGGIVAAVKVHDLLLDKVLKAPLSFLEATPVGRVLNRFSTDIWSIDDTLPFMLNIVLAQGVALMGTLVVTSYGLPWVLLLLIPLGFAYNSLQQYYRWTSRELRRLGSITLSPVYSHFTETVTGLSVIHSFKAVSRFCQENLHKLAVNQQAVFASQAAAQWLNLRLQLMGVLLTSGVAFLAVVQHQVRGVSAGFVGLALSYALSVTSLLSSLVTSFTDTEKEMVSVERADQYIKGLEEEHLDGGILPPFGWPFCGSIKFSGVTLRYRPGLPAALKDVSFEAAKGSKVGIVGRTGAGKSTLLQALFRLTPVESGHIFIDGVDVLRMHPKEVRVETVLDCDQVLVMSHGKVVESGTPEELLRAGKGHFRTLVEASRKNGGEILVETPEDDDDVPLIEFSDP</sequence>
<evidence type="ECO:0000256" key="10">
    <source>
        <dbReference type="ARBA" id="ARBA00022989"/>
    </source>
</evidence>
<feature type="transmembrane region" description="Helical" evidence="14">
    <location>
        <begin position="1065"/>
        <end position="1083"/>
    </location>
</feature>
<keyword evidence="11 14" id="KW-0472">Membrane</keyword>
<evidence type="ECO:0000256" key="6">
    <source>
        <dbReference type="ARBA" id="ARBA00022737"/>
    </source>
</evidence>
<keyword evidence="7" id="KW-0547">Nucleotide-binding</keyword>
<dbReference type="PANTHER" id="PTHR24223:SF330">
    <property type="entry name" value="ATP-BINDING CASSETTE SUB-FAMILY C MEMBER 10"/>
    <property type="match status" value="1"/>
</dbReference>
<evidence type="ECO:0000256" key="5">
    <source>
        <dbReference type="ARBA" id="ARBA00022692"/>
    </source>
</evidence>
<dbReference type="CDD" id="cd18598">
    <property type="entry name" value="ABC_6TM_MRP7_D1_like"/>
    <property type="match status" value="1"/>
</dbReference>
<dbReference type="InterPro" id="IPR003439">
    <property type="entry name" value="ABC_transporter-like_ATP-bd"/>
</dbReference>
<evidence type="ECO:0000256" key="2">
    <source>
        <dbReference type="ARBA" id="ARBA00009726"/>
    </source>
</evidence>
<dbReference type="FunFam" id="1.20.1560.10:FF:000113">
    <property type="entry name" value="ABC transporter, putative"/>
    <property type="match status" value="1"/>
</dbReference>
<keyword evidence="5 14" id="KW-0812">Transmembrane</keyword>
<dbReference type="EC" id="7.6.2.2" evidence="3"/>
<dbReference type="FunFam" id="1.20.1560.10:FF:000037">
    <property type="entry name" value="ATP-binding cassette subfamily C member 10"/>
    <property type="match status" value="1"/>
</dbReference>
<dbReference type="EMBL" id="JARKHS020029330">
    <property type="protein sequence ID" value="KAK8763403.1"/>
    <property type="molecule type" value="Genomic_DNA"/>
</dbReference>
<feature type="domain" description="ABC transporter" evidence="15">
    <location>
        <begin position="536"/>
        <end position="765"/>
    </location>
</feature>
<evidence type="ECO:0000256" key="7">
    <source>
        <dbReference type="ARBA" id="ARBA00022741"/>
    </source>
</evidence>
<dbReference type="FunFam" id="3.40.50.300:FF:000997">
    <property type="entry name" value="Multidrug resistance-associated protein 1"/>
    <property type="match status" value="1"/>
</dbReference>
<dbReference type="PROSITE" id="PS50929">
    <property type="entry name" value="ABC_TM1F"/>
    <property type="match status" value="2"/>
</dbReference>
<evidence type="ECO:0000256" key="4">
    <source>
        <dbReference type="ARBA" id="ARBA00022448"/>
    </source>
</evidence>
<evidence type="ECO:0000313" key="18">
    <source>
        <dbReference type="Proteomes" id="UP001321473"/>
    </source>
</evidence>
<evidence type="ECO:0000256" key="12">
    <source>
        <dbReference type="ARBA" id="ARBA00034018"/>
    </source>
</evidence>
<comment type="similarity">
    <text evidence="2">Belongs to the ABC transporter superfamily. ABCC family. Conjugate transporter (TC 3.A.1.208) subfamily.</text>
</comment>
<evidence type="ECO:0000256" key="3">
    <source>
        <dbReference type="ARBA" id="ARBA00012191"/>
    </source>
</evidence>
<dbReference type="InterPro" id="IPR011527">
    <property type="entry name" value="ABC1_TM_dom"/>
</dbReference>
<feature type="transmembrane region" description="Helical" evidence="14">
    <location>
        <begin position="820"/>
        <end position="839"/>
    </location>
</feature>
<evidence type="ECO:0000259" key="15">
    <source>
        <dbReference type="PROSITE" id="PS50893"/>
    </source>
</evidence>
<feature type="transmembrane region" description="Helical" evidence="14">
    <location>
        <begin position="976"/>
        <end position="995"/>
    </location>
</feature>
<organism evidence="17 18">
    <name type="scientific">Amblyomma americanum</name>
    <name type="common">Lone star tick</name>
    <dbReference type="NCBI Taxonomy" id="6943"/>
    <lineage>
        <taxon>Eukaryota</taxon>
        <taxon>Metazoa</taxon>
        <taxon>Ecdysozoa</taxon>
        <taxon>Arthropoda</taxon>
        <taxon>Chelicerata</taxon>
        <taxon>Arachnida</taxon>
        <taxon>Acari</taxon>
        <taxon>Parasitiformes</taxon>
        <taxon>Ixodida</taxon>
        <taxon>Ixodoidea</taxon>
        <taxon>Ixodidae</taxon>
        <taxon>Amblyomminae</taxon>
        <taxon>Amblyomma</taxon>
    </lineage>
</organism>
<dbReference type="GO" id="GO:0016887">
    <property type="term" value="F:ATP hydrolysis activity"/>
    <property type="evidence" value="ECO:0007669"/>
    <property type="project" value="InterPro"/>
</dbReference>
<keyword evidence="4" id="KW-0813">Transport</keyword>
<feature type="transmembrane region" description="Helical" evidence="14">
    <location>
        <begin position="43"/>
        <end position="63"/>
    </location>
</feature>
<dbReference type="GO" id="GO:0005524">
    <property type="term" value="F:ATP binding"/>
    <property type="evidence" value="ECO:0007669"/>
    <property type="project" value="UniProtKB-KW"/>
</dbReference>
<name>A0AAQ4DLR3_AMBAM</name>
<evidence type="ECO:0000256" key="13">
    <source>
        <dbReference type="SAM" id="MobiDB-lite"/>
    </source>
</evidence>